<keyword evidence="1" id="KW-0614">Plasmid</keyword>
<dbReference type="AlphaFoldDB" id="A0A1V0M4U3"/>
<dbReference type="EMBL" id="KX517800">
    <property type="protein sequence ID" value="ARD69839.1"/>
    <property type="molecule type" value="Genomic_DNA"/>
</dbReference>
<organism evidence="1">
    <name type="scientific">Xenorhabdus hominickii</name>
    <dbReference type="NCBI Taxonomy" id="351679"/>
    <lineage>
        <taxon>Bacteria</taxon>
        <taxon>Pseudomonadati</taxon>
        <taxon>Pseudomonadota</taxon>
        <taxon>Gammaproteobacteria</taxon>
        <taxon>Enterobacterales</taxon>
        <taxon>Morganellaceae</taxon>
        <taxon>Xenorhabdus</taxon>
    </lineage>
</organism>
<sequence>MVDKLTSTQSDTSLFLGVTSMAELIMVIRSASLTRSPVVFGITKTEGVRRKQAEDDEIGLYYNRFRHYVRGTRQYLTLDPRPDWAAGGNVTKENFSIKQTGARQVLNPDSAIGWEKAEKFYDKIRADYTDISTIVKNTGWKEFIIARIKDHVFFREHELGYGKGRFDADPEMVNAWERLKKGDFVKSDIELLRHEYFESRFERIFSTDYITSHIAAVKSGRDWKP</sequence>
<reference evidence="1" key="1">
    <citation type="journal article" date="2017" name="J. Invertebr. Pathol.">
        <title>Identification and bacterial characteristics of Xenorhabdus hominickii ANU101 from an entomopathogenic nematode, Steinernema monticolum.</title>
        <authorList>
            <person name="Park Y."/>
            <person name="Kang S."/>
            <person name="Sadekuzzaman M."/>
            <person name="Kim H."/>
            <person name="Jung J.K."/>
            <person name="Kim Y."/>
        </authorList>
    </citation>
    <scope>NUCLEOTIDE SEQUENCE</scope>
    <source>
        <strain evidence="1">ANU101</strain>
        <plasmid evidence="1">unnamed3</plasmid>
    </source>
</reference>
<accession>A0A1V0M4U3</accession>
<name>A0A1V0M4U3_XENHO</name>
<evidence type="ECO:0000313" key="1">
    <source>
        <dbReference type="EMBL" id="ARD69839.1"/>
    </source>
</evidence>
<protein>
    <submittedName>
        <fullName evidence="1">Uncharacterized protein</fullName>
    </submittedName>
</protein>
<proteinExistence type="predicted"/>
<geneLocation type="plasmid" evidence="1">
    <name>unnamed3</name>
</geneLocation>